<dbReference type="InterPro" id="IPR005467">
    <property type="entry name" value="His_kinase_dom"/>
</dbReference>
<dbReference type="InterPro" id="IPR036890">
    <property type="entry name" value="HATPase_C_sf"/>
</dbReference>
<evidence type="ECO:0000313" key="4">
    <source>
        <dbReference type="EMBL" id="VAX14595.1"/>
    </source>
</evidence>
<dbReference type="PANTHER" id="PTHR43065:SF42">
    <property type="entry name" value="TWO-COMPONENT SENSOR PPRA"/>
    <property type="match status" value="1"/>
</dbReference>
<dbReference type="CDD" id="cd00082">
    <property type="entry name" value="HisKA"/>
    <property type="match status" value="1"/>
</dbReference>
<name>A0A3B1C7H5_9ZZZZ</name>
<keyword evidence="1" id="KW-0597">Phosphoprotein</keyword>
<dbReference type="InterPro" id="IPR004358">
    <property type="entry name" value="Sig_transdc_His_kin-like_C"/>
</dbReference>
<dbReference type="InterPro" id="IPR003661">
    <property type="entry name" value="HisK_dim/P_dom"/>
</dbReference>
<dbReference type="InterPro" id="IPR036097">
    <property type="entry name" value="HisK_dim/P_sf"/>
</dbReference>
<keyword evidence="2" id="KW-0175">Coiled coil</keyword>
<dbReference type="SMART" id="SM00387">
    <property type="entry name" value="HATPase_c"/>
    <property type="match status" value="1"/>
</dbReference>
<evidence type="ECO:0000259" key="3">
    <source>
        <dbReference type="PROSITE" id="PS50109"/>
    </source>
</evidence>
<dbReference type="GO" id="GO:0000155">
    <property type="term" value="F:phosphorelay sensor kinase activity"/>
    <property type="evidence" value="ECO:0007669"/>
    <property type="project" value="InterPro"/>
</dbReference>
<dbReference type="Pfam" id="PF00512">
    <property type="entry name" value="HisKA"/>
    <property type="match status" value="1"/>
</dbReference>
<dbReference type="SUPFAM" id="SSF47384">
    <property type="entry name" value="Homodimeric domain of signal transducing histidine kinase"/>
    <property type="match status" value="1"/>
</dbReference>
<organism evidence="4">
    <name type="scientific">hydrothermal vent metagenome</name>
    <dbReference type="NCBI Taxonomy" id="652676"/>
    <lineage>
        <taxon>unclassified sequences</taxon>
        <taxon>metagenomes</taxon>
        <taxon>ecological metagenomes</taxon>
    </lineage>
</organism>
<dbReference type="Gene3D" id="1.10.287.130">
    <property type="match status" value="1"/>
</dbReference>
<sequence length="622" mass="70436">MLFFCGGLFSVYATPVAESQPRSQSVQNKLFAQPVKTLDIGVLAFRGEKDARIKWHETIKYLNSKISDVHFRMRAFTLPQMRRAVAERAIAFILTNPGNYIELEAEYGVSRIVTLDSGKGDETGMRGTIGSAIVVRSDHQNLRTLSDLDGKSLMAVSKHAFGGFQVVWWMLENHKIDPFSDLSRIDFVGFPQDKIAYAVINRRVDAGVLRACVLEEMTAEGKIKKGVLRVLHPQSYDDFPCKISSRLYPDWPFSKLRSTSNKLAKRVAQALLSMPADSDASRSGGYAGWTIHMDYQPVHELFRGLQIGPYRWMRSTNFQQLWQRYRHWIVIFLLSLLWGIWHMVRVEHLVALRTQQLSKANQDLKTEMDERQKAEERVRSHQSELAHVSRISAAGELASGMAHEINQPLSAINSYAQGTAWRLQAGEMKRDELIEVHQLISRQAERAGTIIQRFRGFLRKQEIICTDVDINKAIEEALELFSTEAQKREVSIELHLARRLPPVCAEMIQVEQVFLNLMRNAAEAMQELDAASRILTICSEDNGNSVLVEFHDNGPGISDEVAAHLFDPFFTTRDEGMGLGLSISRSIVESHGGQLVLLEYGKQGLILQASWPLYKGEDKNEH</sequence>
<dbReference type="SUPFAM" id="SSF55874">
    <property type="entry name" value="ATPase domain of HSP90 chaperone/DNA topoisomerase II/histidine kinase"/>
    <property type="match status" value="1"/>
</dbReference>
<dbReference type="Gene3D" id="3.40.190.10">
    <property type="entry name" value="Periplasmic binding protein-like II"/>
    <property type="match status" value="1"/>
</dbReference>
<proteinExistence type="predicted"/>
<reference evidence="4" key="1">
    <citation type="submission" date="2018-06" db="EMBL/GenBank/DDBJ databases">
        <authorList>
            <person name="Zhirakovskaya E."/>
        </authorList>
    </citation>
    <scope>NUCLEOTIDE SEQUENCE</scope>
</reference>
<gene>
    <name evidence="4" type="ORF">MNBD_GAMMA24-164</name>
</gene>
<evidence type="ECO:0000256" key="2">
    <source>
        <dbReference type="SAM" id="Coils"/>
    </source>
</evidence>
<feature type="coiled-coil region" evidence="2">
    <location>
        <begin position="357"/>
        <end position="391"/>
    </location>
</feature>
<dbReference type="PANTHER" id="PTHR43065">
    <property type="entry name" value="SENSOR HISTIDINE KINASE"/>
    <property type="match status" value="1"/>
</dbReference>
<keyword evidence="4" id="KW-0808">Transferase</keyword>
<dbReference type="Pfam" id="PF12974">
    <property type="entry name" value="Phosphonate-bd"/>
    <property type="match status" value="1"/>
</dbReference>
<dbReference type="InterPro" id="IPR003594">
    <property type="entry name" value="HATPase_dom"/>
</dbReference>
<dbReference type="PROSITE" id="PS50109">
    <property type="entry name" value="HIS_KIN"/>
    <property type="match status" value="1"/>
</dbReference>
<dbReference type="Gene3D" id="3.30.565.10">
    <property type="entry name" value="Histidine kinase-like ATPase, C-terminal domain"/>
    <property type="match status" value="1"/>
</dbReference>
<keyword evidence="4" id="KW-0418">Kinase</keyword>
<dbReference type="SUPFAM" id="SSF53850">
    <property type="entry name" value="Periplasmic binding protein-like II"/>
    <property type="match status" value="1"/>
</dbReference>
<accession>A0A3B1C7H5</accession>
<feature type="domain" description="Histidine kinase" evidence="3">
    <location>
        <begin position="400"/>
        <end position="615"/>
    </location>
</feature>
<evidence type="ECO:0000256" key="1">
    <source>
        <dbReference type="ARBA" id="ARBA00022553"/>
    </source>
</evidence>
<protein>
    <submittedName>
        <fullName evidence="4">Tetrathionate reductase sensory transduction histidine kinase</fullName>
    </submittedName>
</protein>
<dbReference type="AlphaFoldDB" id="A0A3B1C7H5"/>
<dbReference type="Gene3D" id="6.10.250.2580">
    <property type="match status" value="1"/>
</dbReference>
<dbReference type="EMBL" id="UOFZ01000184">
    <property type="protein sequence ID" value="VAX14595.1"/>
    <property type="molecule type" value="Genomic_DNA"/>
</dbReference>
<dbReference type="PRINTS" id="PR00344">
    <property type="entry name" value="BCTRLSENSOR"/>
</dbReference>
<dbReference type="Pfam" id="PF02518">
    <property type="entry name" value="HATPase_c"/>
    <property type="match status" value="1"/>
</dbReference>
<dbReference type="SMART" id="SM00388">
    <property type="entry name" value="HisKA"/>
    <property type="match status" value="1"/>
</dbReference>